<dbReference type="PANTHER" id="PTHR43179:SF7">
    <property type="entry name" value="RHAMNOSYLTRANSFERASE WBBL"/>
    <property type="match status" value="1"/>
</dbReference>
<feature type="domain" description="Glycosyltransferase 2-like" evidence="1">
    <location>
        <begin position="4"/>
        <end position="151"/>
    </location>
</feature>
<dbReference type="Proteomes" id="UP000177006">
    <property type="component" value="Unassembled WGS sequence"/>
</dbReference>
<dbReference type="Pfam" id="PF00535">
    <property type="entry name" value="Glycos_transf_2"/>
    <property type="match status" value="1"/>
</dbReference>
<evidence type="ECO:0000313" key="2">
    <source>
        <dbReference type="EMBL" id="OGD63450.1"/>
    </source>
</evidence>
<dbReference type="EMBL" id="MEZK01000010">
    <property type="protein sequence ID" value="OGD63450.1"/>
    <property type="molecule type" value="Genomic_DNA"/>
</dbReference>
<dbReference type="CDD" id="cd04186">
    <property type="entry name" value="GT_2_like_c"/>
    <property type="match status" value="1"/>
</dbReference>
<dbReference type="STRING" id="1797457.A2160_02315"/>
<reference evidence="2 3" key="1">
    <citation type="journal article" date="2016" name="Nat. Commun.">
        <title>Thousands of microbial genomes shed light on interconnected biogeochemical processes in an aquifer system.</title>
        <authorList>
            <person name="Anantharaman K."/>
            <person name="Brown C.T."/>
            <person name="Hug L.A."/>
            <person name="Sharon I."/>
            <person name="Castelle C.J."/>
            <person name="Probst A.J."/>
            <person name="Thomas B.C."/>
            <person name="Singh A."/>
            <person name="Wilkins M.J."/>
            <person name="Karaoz U."/>
            <person name="Brodie E.L."/>
            <person name="Williams K.H."/>
            <person name="Hubbard S.S."/>
            <person name="Banfield J.F."/>
        </authorList>
    </citation>
    <scope>NUCLEOTIDE SEQUENCE [LARGE SCALE GENOMIC DNA]</scope>
</reference>
<sequence length="293" mass="33766">MDLSIIIVSHNTKGLLANLLNSIKDSEAGFYKIETIVVDNASTDRSPEMVKSNFPQVKLIINQQNLGFAVANNKGIRQAGGRYLLLLNSDTLVNNKTLKIMIDFLDQHPEYSVATCRVELPNGHLDPACHRGFPKPWASMTYFSGLEQIFPKSKLFGQYHQGWKENDQIHEVDVISGAFFMLRREIIDKVGLLDEGFFMYGEDIDWCLRIHKSGFRVAYVPNTKITHMKGQSGRRKISKDKVIRSKLNGLTEKHFWQAMKLFYQKHYAPAYPRLLKWLIFKIIDLKVFREKSL</sequence>
<gene>
    <name evidence="2" type="ORF">A2160_02315</name>
</gene>
<comment type="caution">
    <text evidence="2">The sequence shown here is derived from an EMBL/GenBank/DDBJ whole genome shotgun (WGS) entry which is preliminary data.</text>
</comment>
<evidence type="ECO:0000259" key="1">
    <source>
        <dbReference type="Pfam" id="PF00535"/>
    </source>
</evidence>
<accession>A0A1F5E800</accession>
<protein>
    <recommendedName>
        <fullName evidence="1">Glycosyltransferase 2-like domain-containing protein</fullName>
    </recommendedName>
</protein>
<dbReference type="SUPFAM" id="SSF53448">
    <property type="entry name" value="Nucleotide-diphospho-sugar transferases"/>
    <property type="match status" value="1"/>
</dbReference>
<organism evidence="2 3">
    <name type="scientific">Candidatus Beckwithbacteria bacterium RBG_13_42_9</name>
    <dbReference type="NCBI Taxonomy" id="1797457"/>
    <lineage>
        <taxon>Bacteria</taxon>
        <taxon>Candidatus Beckwithiibacteriota</taxon>
    </lineage>
</organism>
<dbReference type="PANTHER" id="PTHR43179">
    <property type="entry name" value="RHAMNOSYLTRANSFERASE WBBL"/>
    <property type="match status" value="1"/>
</dbReference>
<evidence type="ECO:0000313" key="3">
    <source>
        <dbReference type="Proteomes" id="UP000177006"/>
    </source>
</evidence>
<dbReference type="Gene3D" id="3.90.550.10">
    <property type="entry name" value="Spore Coat Polysaccharide Biosynthesis Protein SpsA, Chain A"/>
    <property type="match status" value="1"/>
</dbReference>
<dbReference type="AlphaFoldDB" id="A0A1F5E800"/>
<name>A0A1F5E800_9BACT</name>
<dbReference type="InterPro" id="IPR029044">
    <property type="entry name" value="Nucleotide-diphossugar_trans"/>
</dbReference>
<dbReference type="InterPro" id="IPR001173">
    <property type="entry name" value="Glyco_trans_2-like"/>
</dbReference>
<proteinExistence type="predicted"/>